<feature type="compositionally biased region" description="Low complexity" evidence="1">
    <location>
        <begin position="1127"/>
        <end position="1147"/>
    </location>
</feature>
<evidence type="ECO:0008006" key="6">
    <source>
        <dbReference type="Google" id="ProtNLM"/>
    </source>
</evidence>
<keyword evidence="2" id="KW-0812">Transmembrane</keyword>
<dbReference type="Proteomes" id="UP000230002">
    <property type="component" value="Unassembled WGS sequence"/>
</dbReference>
<keyword evidence="2" id="KW-0472">Membrane</keyword>
<evidence type="ECO:0000313" key="5">
    <source>
        <dbReference type="Proteomes" id="UP000230002"/>
    </source>
</evidence>
<evidence type="ECO:0000256" key="3">
    <source>
        <dbReference type="SAM" id="SignalP"/>
    </source>
</evidence>
<feature type="compositionally biased region" description="Low complexity" evidence="1">
    <location>
        <begin position="962"/>
        <end position="974"/>
    </location>
</feature>
<feature type="compositionally biased region" description="Basic and acidic residues" evidence="1">
    <location>
        <begin position="1015"/>
        <end position="1031"/>
    </location>
</feature>
<dbReference type="OrthoDB" id="2758848at2759"/>
<evidence type="ECO:0000256" key="2">
    <source>
        <dbReference type="SAM" id="Phobius"/>
    </source>
</evidence>
<sequence length="1373" mass="145012">MSHERLNAFLASLIPLIPLLFQRGAQDIDWGDFVSHSKPFAPKYLSPPLELPEDEALANLYCHAFGINSMLGSRWLLDAISQPLKTSFPVADALGALRSHFQMDAATSSLLLWIIGLLFLALVSLLCPADIHTSSPGTIPSSCKTSAQIPSANMYPTYTSAPREFAKSESVHYWRGAFDDTFPLPPFEIALSTRFPLTPIAEEEEVQDQTTASPLSPDGAQANGMELLVSPSSSSYVSSPLSSQSPSHTDILPSVSDVLLTPSHRGVGEQCYPSFGDDTDASSIWVDFVLTVVPPSTSDLDTTMDLDSPTSSPGPAREAFLTPAVSDVPSIASSTQIAPSSRLLPAPSIGQLSEITPVEDQEEVHGSGTSPKGTDGAETSDVLVCETISVPALCEETQSAIEEPNQLPSPTRSRALSNITEITEPSDSSDSSPGVSRVEWFSGIHGRLASLDHHGLTLQETQGVADAGTTASTPEVSGESHWSLVDVPSTIEDFLPLSTSTPSLNSTVTCQPENADGSHRGDATLEVEEASCPRVPVSLDRSFDGAADAAAPELPASLLVGPASCFEPDVPSLCSSGAHVDLKEDDENGGLLDDTTALPPPAASVVDVSFKVQCWAQRSPPQAVTMDDVDQAALETASSTVSPSPVVQSCLATVSSPVDVCLPLAPPEVPDTPTLPVTDLTATVCSHGQLQTPTLVAPDRPIPPITYARRASKASGVVDDVSSLLRLWPDILIQVLVSRTGIAGQQVSLTDAGLAQLVARLDKPLPLEDDVRGERRRLERVTNGAMIEHSADRGEPRDEDQVVCEPVYVNEPISARVERNIIDTAHHRPLKHDPYIRIPVCEVGRSRSSGHVRSTTNVVLVKKPSVSAPSQAVSTMAAGPLLLPRNWDHRRAQSESIDRSPVLVAGDENRRPSYAAIAAKGVSSQPPLRAVVSNAVPNSSAVHIVPAVRAVKTEPVEVRLRTTSAPASSTSPTSRFGQADDDLGGWRKGNRWSALVAPTLAELLMSNGKGKKRPREYSTRDPRDESPEKRWPQSRLLKTPTQVPYTSVGKASDAGATWPSLLSSSKENGSGSSDSSANGMRGSMLSATSRVKLRDLALSAQQNSVAPRLVPASSPSNFGLGSGASPGSGAVSSSSGPGSSSSTSATIVSPGATCVPTSFAQPELVVVDADEALVKRLPQAALPEAGADLLATSCAAQTCRDGILPLESVLLLPDCSTADVRSSSLDESVDLVIASQECRPPSPTGDSPVVVRLNATSSPMVPSFSFGLGNHTIPAINWAPIGRKWAPVPPYRTSVVPPSRHEFSFAPEGVAVPKMPTLGPTPGFDLAGPRTEGGDRPIRPLSSHGEAMSAAFLEREQRAMRDDWLAWWGRSQS</sequence>
<evidence type="ECO:0000256" key="1">
    <source>
        <dbReference type="SAM" id="MobiDB-lite"/>
    </source>
</evidence>
<feature type="region of interest" description="Disordered" evidence="1">
    <location>
        <begin position="1117"/>
        <end position="1147"/>
    </location>
</feature>
<feature type="region of interest" description="Disordered" evidence="1">
    <location>
        <begin position="296"/>
        <end position="317"/>
    </location>
</feature>
<reference evidence="4 5" key="1">
    <citation type="journal article" date="2015" name="Sci. Rep.">
        <title>Chromosome-level genome map provides insights into diverse defense mechanisms in the medicinal fungus Ganoderma sinense.</title>
        <authorList>
            <person name="Zhu Y."/>
            <person name="Xu J."/>
            <person name="Sun C."/>
            <person name="Zhou S."/>
            <person name="Xu H."/>
            <person name="Nelson D.R."/>
            <person name="Qian J."/>
            <person name="Song J."/>
            <person name="Luo H."/>
            <person name="Xiang L."/>
            <person name="Li Y."/>
            <person name="Xu Z."/>
            <person name="Ji A."/>
            <person name="Wang L."/>
            <person name="Lu S."/>
            <person name="Hayward A."/>
            <person name="Sun W."/>
            <person name="Li X."/>
            <person name="Schwartz D.C."/>
            <person name="Wang Y."/>
            <person name="Chen S."/>
        </authorList>
    </citation>
    <scope>NUCLEOTIDE SEQUENCE [LARGE SCALE GENOMIC DNA]</scope>
    <source>
        <strain evidence="4 5">ZZ0214-1</strain>
    </source>
</reference>
<keyword evidence="3" id="KW-0732">Signal</keyword>
<feature type="compositionally biased region" description="Low complexity" evidence="1">
    <location>
        <begin position="296"/>
        <end position="313"/>
    </location>
</feature>
<feature type="region of interest" description="Disordered" evidence="1">
    <location>
        <begin position="354"/>
        <end position="378"/>
    </location>
</feature>
<evidence type="ECO:0000313" key="4">
    <source>
        <dbReference type="EMBL" id="PIL33658.1"/>
    </source>
</evidence>
<accession>A0A2G8SJC7</accession>
<protein>
    <recommendedName>
        <fullName evidence="6">Transporter</fullName>
    </recommendedName>
</protein>
<feature type="region of interest" description="Disordered" evidence="1">
    <location>
        <begin position="204"/>
        <end position="223"/>
    </location>
</feature>
<name>A0A2G8SJC7_9APHY</name>
<gene>
    <name evidence="4" type="ORF">GSI_04281</name>
</gene>
<feature type="region of interest" description="Disordered" evidence="1">
    <location>
        <begin position="1005"/>
        <end position="1082"/>
    </location>
</feature>
<feature type="compositionally biased region" description="Low complexity" evidence="1">
    <location>
        <begin position="1060"/>
        <end position="1076"/>
    </location>
</feature>
<proteinExistence type="predicted"/>
<comment type="caution">
    <text evidence="4">The sequence shown here is derived from an EMBL/GenBank/DDBJ whole genome shotgun (WGS) entry which is preliminary data.</text>
</comment>
<feature type="chain" id="PRO_5013708302" description="Transporter" evidence="3">
    <location>
        <begin position="28"/>
        <end position="1373"/>
    </location>
</feature>
<feature type="transmembrane region" description="Helical" evidence="2">
    <location>
        <begin position="105"/>
        <end position="126"/>
    </location>
</feature>
<keyword evidence="5" id="KW-1185">Reference proteome</keyword>
<feature type="region of interest" description="Disordered" evidence="1">
    <location>
        <begin position="959"/>
        <end position="984"/>
    </location>
</feature>
<keyword evidence="2" id="KW-1133">Transmembrane helix</keyword>
<organism evidence="4 5">
    <name type="scientific">Ganoderma sinense ZZ0214-1</name>
    <dbReference type="NCBI Taxonomy" id="1077348"/>
    <lineage>
        <taxon>Eukaryota</taxon>
        <taxon>Fungi</taxon>
        <taxon>Dikarya</taxon>
        <taxon>Basidiomycota</taxon>
        <taxon>Agaricomycotina</taxon>
        <taxon>Agaricomycetes</taxon>
        <taxon>Polyporales</taxon>
        <taxon>Polyporaceae</taxon>
        <taxon>Ganoderma</taxon>
    </lineage>
</organism>
<dbReference type="EMBL" id="AYKW01000007">
    <property type="protein sequence ID" value="PIL33658.1"/>
    <property type="molecule type" value="Genomic_DNA"/>
</dbReference>
<feature type="signal peptide" evidence="3">
    <location>
        <begin position="1"/>
        <end position="27"/>
    </location>
</feature>